<sequence length="577" mass="66245">MTQQTQSKKQPTSSSMNSVKYLKENYRKPSFNIVNFYKHFNFGKREHGEWEFKKVVGYCLRECKRKSKWKSWLENQRNNNFQILQGPKIDEYWRNTEVQTVETNAKHQYKLFLYELLEEEKRAPESPPPPTTAGADMLLEQQLAYDNNNNSFSSNTFYDCFDNESIDVTTPYRSPLFGVSSHAKPFSVPDDIDDFFGDLSPPSLRLPEGYCLGRVPDVPVMVEGTNIATRFHFFKQLAMEAASTNCLQIETQLSAIASLSHILILKPDQYDDYIPLFPLNTLQKLYSDSLTDHLEFDIEFPTDIRNEVDQIVTDAVHQSSERRITRIEAMTRLLKVASRCDYGVSRVILGISLLIQRLPSQPIGDISCISETDLWNGYFDPLLNPILGDPEKQLFLRWTNKITQQGRNKASRSRPDAVVSILTQPDFVDGIGYGEAKLAEPTRNCDSLGRDLLRLGIFCKTSIDDDITYSPIGFQIHGFDLRFYGMKLKYEAIYILSELAYIEFPNSLAQLPKLVSGTTLNTLLRINQIMTKVYVNRNGKQPGTIPVEFKRDTLNTPAHKNLIDPVKDRHRKCTFLM</sequence>
<evidence type="ECO:0000313" key="2">
    <source>
        <dbReference type="Proteomes" id="UP000646827"/>
    </source>
</evidence>
<dbReference type="EMBL" id="JAEPRB010000395">
    <property type="protein sequence ID" value="KAG2216508.1"/>
    <property type="molecule type" value="Genomic_DNA"/>
</dbReference>
<proteinExistence type="predicted"/>
<protein>
    <submittedName>
        <fullName evidence="1">Uncharacterized protein</fullName>
    </submittedName>
</protein>
<organism evidence="1 2">
    <name type="scientific">Circinella minor</name>
    <dbReference type="NCBI Taxonomy" id="1195481"/>
    <lineage>
        <taxon>Eukaryota</taxon>
        <taxon>Fungi</taxon>
        <taxon>Fungi incertae sedis</taxon>
        <taxon>Mucoromycota</taxon>
        <taxon>Mucoromycotina</taxon>
        <taxon>Mucoromycetes</taxon>
        <taxon>Mucorales</taxon>
        <taxon>Lichtheimiaceae</taxon>
        <taxon>Circinella</taxon>
    </lineage>
</organism>
<name>A0A8H7RVC4_9FUNG</name>
<reference evidence="1 2" key="1">
    <citation type="submission" date="2020-12" db="EMBL/GenBank/DDBJ databases">
        <title>Metabolic potential, ecology and presence of endohyphal bacteria is reflected in genomic diversity of Mucoromycotina.</title>
        <authorList>
            <person name="Muszewska A."/>
            <person name="Okrasinska A."/>
            <person name="Steczkiewicz K."/>
            <person name="Drgas O."/>
            <person name="Orlowska M."/>
            <person name="Perlinska-Lenart U."/>
            <person name="Aleksandrzak-Piekarczyk T."/>
            <person name="Szatraj K."/>
            <person name="Zielenkiewicz U."/>
            <person name="Pilsyk S."/>
            <person name="Malc E."/>
            <person name="Mieczkowski P."/>
            <person name="Kruszewska J.S."/>
            <person name="Biernat P."/>
            <person name="Pawlowska J."/>
        </authorList>
    </citation>
    <scope>NUCLEOTIDE SEQUENCE [LARGE SCALE GENOMIC DNA]</scope>
    <source>
        <strain evidence="1 2">CBS 142.35</strain>
    </source>
</reference>
<dbReference type="Proteomes" id="UP000646827">
    <property type="component" value="Unassembled WGS sequence"/>
</dbReference>
<gene>
    <name evidence="1" type="ORF">INT45_013086</name>
</gene>
<dbReference type="OrthoDB" id="2288096at2759"/>
<accession>A0A8H7RVC4</accession>
<comment type="caution">
    <text evidence="1">The sequence shown here is derived from an EMBL/GenBank/DDBJ whole genome shotgun (WGS) entry which is preliminary data.</text>
</comment>
<keyword evidence="2" id="KW-1185">Reference proteome</keyword>
<dbReference type="AlphaFoldDB" id="A0A8H7RVC4"/>
<evidence type="ECO:0000313" key="1">
    <source>
        <dbReference type="EMBL" id="KAG2216508.1"/>
    </source>
</evidence>